<dbReference type="GO" id="GO:0009536">
    <property type="term" value="C:plastid"/>
    <property type="evidence" value="ECO:0007669"/>
    <property type="project" value="UniProtKB-SubCell"/>
</dbReference>
<evidence type="ECO:0000256" key="4">
    <source>
        <dbReference type="ARBA" id="ARBA00022640"/>
    </source>
</evidence>
<sequence>MRATQSKIQIYKKEPDSYYKEEVRYDMMLSLPKMKLSCLHPRLHLSSSRLLAETQALPNSSIRSRTSSLVRCGSARRRKPTAKSIKSLEKAHPLGLEKKQWRRYALVSGVSVGLMEEFWDNVRRYGLYALTVSPGALSAVFEPIFELLKNPISALLILIILGGSFYIVSQVVSSMVGVNEFVYDYGYRPTIATIVCSLFINTLLWWSSIYGFVIQSMNEVDTFYLTFKSTKRCTC</sequence>
<evidence type="ECO:0000256" key="3">
    <source>
        <dbReference type="ARBA" id="ARBA00021584"/>
    </source>
</evidence>
<evidence type="ECO:0000256" key="1">
    <source>
        <dbReference type="ARBA" id="ARBA00004474"/>
    </source>
</evidence>
<keyword evidence="7" id="KW-1185">Reference proteome</keyword>
<keyword evidence="4" id="KW-0934">Plastid</keyword>
<evidence type="ECO:0000256" key="5">
    <source>
        <dbReference type="SAM" id="Phobius"/>
    </source>
</evidence>
<comment type="similarity">
    <text evidence="2">Belongs to the ycf33 family.</text>
</comment>
<evidence type="ECO:0000313" key="7">
    <source>
        <dbReference type="Proteomes" id="UP000886595"/>
    </source>
</evidence>
<gene>
    <name evidence="6" type="ORF">Bca52824_089947</name>
</gene>
<dbReference type="Proteomes" id="UP000886595">
    <property type="component" value="Unassembled WGS sequence"/>
</dbReference>
<organism evidence="6 7">
    <name type="scientific">Brassica carinata</name>
    <name type="common">Ethiopian mustard</name>
    <name type="synonym">Abyssinian cabbage</name>
    <dbReference type="NCBI Taxonomy" id="52824"/>
    <lineage>
        <taxon>Eukaryota</taxon>
        <taxon>Viridiplantae</taxon>
        <taxon>Streptophyta</taxon>
        <taxon>Embryophyta</taxon>
        <taxon>Tracheophyta</taxon>
        <taxon>Spermatophyta</taxon>
        <taxon>Magnoliopsida</taxon>
        <taxon>eudicotyledons</taxon>
        <taxon>Gunneridae</taxon>
        <taxon>Pentapetalae</taxon>
        <taxon>rosids</taxon>
        <taxon>malvids</taxon>
        <taxon>Brassicales</taxon>
        <taxon>Brassicaceae</taxon>
        <taxon>Brassiceae</taxon>
        <taxon>Brassica</taxon>
    </lineage>
</organism>
<evidence type="ECO:0000256" key="2">
    <source>
        <dbReference type="ARBA" id="ARBA00010985"/>
    </source>
</evidence>
<feature type="transmembrane region" description="Helical" evidence="5">
    <location>
        <begin position="152"/>
        <end position="171"/>
    </location>
</feature>
<dbReference type="AlphaFoldDB" id="A0A8X7TEU9"/>
<keyword evidence="5" id="KW-1133">Transmembrane helix</keyword>
<evidence type="ECO:0000313" key="6">
    <source>
        <dbReference type="EMBL" id="KAG2239087.1"/>
    </source>
</evidence>
<dbReference type="EMBL" id="JAAMPC010001604">
    <property type="protein sequence ID" value="KAG2239087.1"/>
    <property type="molecule type" value="Genomic_DNA"/>
</dbReference>
<dbReference type="PANTHER" id="PTHR36049:SF3">
    <property type="match status" value="1"/>
</dbReference>
<comment type="caution">
    <text evidence="6">The sequence shown here is derived from an EMBL/GenBank/DDBJ whole genome shotgun (WGS) entry which is preliminary data.</text>
</comment>
<keyword evidence="5" id="KW-0472">Membrane</keyword>
<dbReference type="PANTHER" id="PTHR36049">
    <property type="entry name" value="TRANSMEMBRANE PROTEIN"/>
    <property type="match status" value="1"/>
</dbReference>
<feature type="transmembrane region" description="Helical" evidence="5">
    <location>
        <begin position="191"/>
        <end position="213"/>
    </location>
</feature>
<reference evidence="6 7" key="1">
    <citation type="submission" date="2020-02" db="EMBL/GenBank/DDBJ databases">
        <authorList>
            <person name="Ma Q."/>
            <person name="Huang Y."/>
            <person name="Song X."/>
            <person name="Pei D."/>
        </authorList>
    </citation>
    <scope>NUCLEOTIDE SEQUENCE [LARGE SCALE GENOMIC DNA]</scope>
    <source>
        <strain evidence="6">Sxm20200214</strain>
        <tissue evidence="6">Leaf</tissue>
    </source>
</reference>
<protein>
    <recommendedName>
        <fullName evidence="3">Uncharacterized protein ycf33</fullName>
    </recommendedName>
</protein>
<accession>A0A8X7TEU9</accession>
<keyword evidence="5" id="KW-0812">Transmembrane</keyword>
<dbReference type="InterPro" id="IPR008470">
    <property type="entry name" value="Uncharacterised_Ycf33"/>
</dbReference>
<dbReference type="Pfam" id="PF05421">
    <property type="entry name" value="DUF751"/>
    <property type="match status" value="1"/>
</dbReference>
<proteinExistence type="inferred from homology"/>
<name>A0A8X7TEU9_BRACI</name>
<comment type="subcellular location">
    <subcellularLocation>
        <location evidence="1">Plastid</location>
    </subcellularLocation>
</comment>
<dbReference type="OrthoDB" id="1900844at2759"/>